<evidence type="ECO:0000313" key="4">
    <source>
        <dbReference type="Proteomes" id="UP000034883"/>
    </source>
</evidence>
<evidence type="ECO:0000313" key="3">
    <source>
        <dbReference type="EMBL" id="AKF03896.1"/>
    </source>
</evidence>
<keyword evidence="2" id="KW-1133">Transmembrane helix</keyword>
<dbReference type="AlphaFoldDB" id="A0A0F6W063"/>
<sequence>MTKSRHPRARRFDATSTVRDNIARVTSWIFSDLRALGVAIVVVVSAIACAGVTTAPPRSQLAAPGESTARPRDDSRSTTPLERARLAWARGEVSSTAAEAWRARHTPSDVPELRALGARAALAIDCADQAIDLVGDSRDPELLRVAVRAHLTRDRWDEAAAIAAMPALASDEEARSIVEVARAAQGRPLWQVSGAPCAEVPLRSDASVPVVAVMIDRAPALALVDTTKHVTELSRRRVSASGVLDRLQIGDVSVEGVPYFARALDEEQALASDVIDVVLGRDVLFRWRVQFRHGVLMRLGGPLDIGPGDSAELVVIGDTPTVALHQVVRRHVPRAMQATHHSVGWLAVDSTRTTAIAIAEGLLGELPAGYDRVSESDRAMAHIPGLEVGGVSPRGPYPILADYESSEGRVRGAVGWPFLGYCAQLGWRLFVQGCFGGPRAPHACNERLASGPRTHGECDLDHLR</sequence>
<name>A0A0F6W063_9BACT</name>
<feature type="region of interest" description="Disordered" evidence="1">
    <location>
        <begin position="56"/>
        <end position="80"/>
    </location>
</feature>
<gene>
    <name evidence="3" type="ORF">DB32_001045</name>
</gene>
<evidence type="ECO:0000256" key="1">
    <source>
        <dbReference type="SAM" id="MobiDB-lite"/>
    </source>
</evidence>
<dbReference type="EMBL" id="CP011125">
    <property type="protein sequence ID" value="AKF03896.1"/>
    <property type="molecule type" value="Genomic_DNA"/>
</dbReference>
<dbReference type="KEGG" id="samy:DB32_001045"/>
<organism evidence="3 4">
    <name type="scientific">Sandaracinus amylolyticus</name>
    <dbReference type="NCBI Taxonomy" id="927083"/>
    <lineage>
        <taxon>Bacteria</taxon>
        <taxon>Pseudomonadati</taxon>
        <taxon>Myxococcota</taxon>
        <taxon>Polyangia</taxon>
        <taxon>Polyangiales</taxon>
        <taxon>Sandaracinaceae</taxon>
        <taxon>Sandaracinus</taxon>
    </lineage>
</organism>
<dbReference type="STRING" id="927083.DB32_001045"/>
<protein>
    <submittedName>
        <fullName evidence="3">Uncharacterized protein</fullName>
    </submittedName>
</protein>
<evidence type="ECO:0000256" key="2">
    <source>
        <dbReference type="SAM" id="Phobius"/>
    </source>
</evidence>
<feature type="transmembrane region" description="Helical" evidence="2">
    <location>
        <begin position="33"/>
        <end position="53"/>
    </location>
</feature>
<keyword evidence="4" id="KW-1185">Reference proteome</keyword>
<accession>A0A0F6W063</accession>
<keyword evidence="2" id="KW-0812">Transmembrane</keyword>
<reference evidence="3 4" key="1">
    <citation type="submission" date="2015-03" db="EMBL/GenBank/DDBJ databases">
        <title>Genome assembly of Sandaracinus amylolyticus DSM 53668.</title>
        <authorList>
            <person name="Sharma G."/>
            <person name="Subramanian S."/>
        </authorList>
    </citation>
    <scope>NUCLEOTIDE SEQUENCE [LARGE SCALE GENOMIC DNA]</scope>
    <source>
        <strain evidence="3 4">DSM 53668</strain>
    </source>
</reference>
<proteinExistence type="predicted"/>
<dbReference type="Proteomes" id="UP000034883">
    <property type="component" value="Chromosome"/>
</dbReference>
<keyword evidence="2" id="KW-0472">Membrane</keyword>